<feature type="transmembrane region" description="Helical" evidence="2">
    <location>
        <begin position="156"/>
        <end position="177"/>
    </location>
</feature>
<evidence type="ECO:0000313" key="4">
    <source>
        <dbReference type="Proteomes" id="UP001220324"/>
    </source>
</evidence>
<feature type="transmembrane region" description="Helical" evidence="2">
    <location>
        <begin position="198"/>
        <end position="222"/>
    </location>
</feature>
<dbReference type="EMBL" id="JAQIZZ010000006">
    <property type="protein sequence ID" value="KAJ5538901.1"/>
    <property type="molecule type" value="Genomic_DNA"/>
</dbReference>
<evidence type="ECO:0000256" key="1">
    <source>
        <dbReference type="SAM" id="MobiDB-lite"/>
    </source>
</evidence>
<feature type="transmembrane region" description="Helical" evidence="2">
    <location>
        <begin position="242"/>
        <end position="264"/>
    </location>
</feature>
<feature type="transmembrane region" description="Helical" evidence="2">
    <location>
        <begin position="124"/>
        <end position="144"/>
    </location>
</feature>
<keyword evidence="2" id="KW-0812">Transmembrane</keyword>
<proteinExistence type="predicted"/>
<dbReference type="AlphaFoldDB" id="A0AAD6GFN3"/>
<keyword evidence="4" id="KW-1185">Reference proteome</keyword>
<feature type="transmembrane region" description="Helical" evidence="2">
    <location>
        <begin position="326"/>
        <end position="348"/>
    </location>
</feature>
<accession>A0AAD6GFN3</accession>
<protein>
    <submittedName>
        <fullName evidence="3">Uncharacterized protein</fullName>
    </submittedName>
</protein>
<dbReference type="Proteomes" id="UP001220324">
    <property type="component" value="Unassembled WGS sequence"/>
</dbReference>
<comment type="caution">
    <text evidence="3">The sequence shown here is derived from an EMBL/GenBank/DDBJ whole genome shotgun (WGS) entry which is preliminary data.</text>
</comment>
<name>A0AAD6GFN3_9EURO</name>
<evidence type="ECO:0000256" key="2">
    <source>
        <dbReference type="SAM" id="Phobius"/>
    </source>
</evidence>
<reference evidence="3 4" key="1">
    <citation type="journal article" date="2023" name="IMA Fungus">
        <title>Comparative genomic study of the Penicillium genus elucidates a diverse pangenome and 15 lateral gene transfer events.</title>
        <authorList>
            <person name="Petersen C."/>
            <person name="Sorensen T."/>
            <person name="Nielsen M.R."/>
            <person name="Sondergaard T.E."/>
            <person name="Sorensen J.L."/>
            <person name="Fitzpatrick D.A."/>
            <person name="Frisvad J.C."/>
            <person name="Nielsen K.L."/>
        </authorList>
    </citation>
    <scope>NUCLEOTIDE SEQUENCE [LARGE SCALE GENOMIC DNA]</scope>
    <source>
        <strain evidence="3 4">IBT 35679</strain>
    </source>
</reference>
<keyword evidence="2" id="KW-0472">Membrane</keyword>
<organism evidence="3 4">
    <name type="scientific">Penicillium frequentans</name>
    <dbReference type="NCBI Taxonomy" id="3151616"/>
    <lineage>
        <taxon>Eukaryota</taxon>
        <taxon>Fungi</taxon>
        <taxon>Dikarya</taxon>
        <taxon>Ascomycota</taxon>
        <taxon>Pezizomycotina</taxon>
        <taxon>Eurotiomycetes</taxon>
        <taxon>Eurotiomycetidae</taxon>
        <taxon>Eurotiales</taxon>
        <taxon>Aspergillaceae</taxon>
        <taxon>Penicillium</taxon>
    </lineage>
</organism>
<sequence length="364" mass="39556">MSAVTAHLMRRSVELASDHLPSKPEDEQTPGGLVALFIFSALVFALIGGAIEYTYGGVVATLAAVEDSNPDIYVRIDNDNDDLTKPYDPNDPEPAAVPPPKPITSKLRTTVKHLRARAGFWSRFRGLSMFMTWTMARGFLSAIIPVPSSSFIGQFFVQSLVGILLSGLQMTWVWIVITEPSPKRFYQRIPSYRTWIKVAPAALLEDALTAAAFFLPMAVAQFAGAFNITPGKDNTLADMCRWLAVTTVPAILAFLVTVPARVIFVRVAASMLPEDQETIVPFDRSFGGKVQPAIVGGSGKIGLLDAWKTFDWASRVRFVKVILKTFAMEMAVGALAALVLGGQLFYMMPKGTQGNGSPEKPVIG</sequence>
<gene>
    <name evidence="3" type="ORF">N7494_008380</name>
</gene>
<feature type="region of interest" description="Disordered" evidence="1">
    <location>
        <begin position="79"/>
        <end position="102"/>
    </location>
</feature>
<feature type="transmembrane region" description="Helical" evidence="2">
    <location>
        <begin position="31"/>
        <end position="51"/>
    </location>
</feature>
<evidence type="ECO:0000313" key="3">
    <source>
        <dbReference type="EMBL" id="KAJ5538901.1"/>
    </source>
</evidence>
<keyword evidence="2" id="KW-1133">Transmembrane helix</keyword>